<proteinExistence type="predicted"/>
<keyword evidence="2" id="KW-1185">Reference proteome</keyword>
<protein>
    <submittedName>
        <fullName evidence="1">Uncharacterized protein</fullName>
    </submittedName>
</protein>
<dbReference type="AlphaFoldDB" id="A0A917LZI1"/>
<dbReference type="Proteomes" id="UP000622860">
    <property type="component" value="Unassembled WGS sequence"/>
</dbReference>
<accession>A0A917LZI1</accession>
<dbReference type="Gene3D" id="3.20.20.80">
    <property type="entry name" value="Glycosidases"/>
    <property type="match status" value="1"/>
</dbReference>
<dbReference type="InterPro" id="IPR002053">
    <property type="entry name" value="Glyco_hydro_25"/>
</dbReference>
<gene>
    <name evidence="1" type="ORF">GCM10011398_06970</name>
</gene>
<sequence>MTKRKGIDVSEQLKDIDWDKVKVDGIQFAMLRIGINSDTDTMKNLRVMFKNVNV</sequence>
<name>A0A917LZI1_9BACI</name>
<dbReference type="GO" id="GO:0003796">
    <property type="term" value="F:lysozyme activity"/>
    <property type="evidence" value="ECO:0007669"/>
    <property type="project" value="InterPro"/>
</dbReference>
<dbReference type="GO" id="GO:0016998">
    <property type="term" value="P:cell wall macromolecule catabolic process"/>
    <property type="evidence" value="ECO:0007669"/>
    <property type="project" value="InterPro"/>
</dbReference>
<dbReference type="GO" id="GO:0009253">
    <property type="term" value="P:peptidoglycan catabolic process"/>
    <property type="evidence" value="ECO:0007669"/>
    <property type="project" value="InterPro"/>
</dbReference>
<organism evidence="1 2">
    <name type="scientific">Virgibacillus oceani</name>
    <dbReference type="NCBI Taxonomy" id="1479511"/>
    <lineage>
        <taxon>Bacteria</taxon>
        <taxon>Bacillati</taxon>
        <taxon>Bacillota</taxon>
        <taxon>Bacilli</taxon>
        <taxon>Bacillales</taxon>
        <taxon>Bacillaceae</taxon>
        <taxon>Virgibacillus</taxon>
    </lineage>
</organism>
<dbReference type="PROSITE" id="PS51904">
    <property type="entry name" value="GLYCOSYL_HYDROL_F25_2"/>
    <property type="match status" value="1"/>
</dbReference>
<dbReference type="RefSeq" id="WP_176555810.1">
    <property type="nucleotide sequence ID" value="NZ_BMFR01000001.1"/>
</dbReference>
<reference evidence="1" key="1">
    <citation type="journal article" date="2014" name="Int. J. Syst. Evol. Microbiol.">
        <title>Complete genome sequence of Corynebacterium casei LMG S-19264T (=DSM 44701T), isolated from a smear-ripened cheese.</title>
        <authorList>
            <consortium name="US DOE Joint Genome Institute (JGI-PGF)"/>
            <person name="Walter F."/>
            <person name="Albersmeier A."/>
            <person name="Kalinowski J."/>
            <person name="Ruckert C."/>
        </authorList>
    </citation>
    <scope>NUCLEOTIDE SEQUENCE</scope>
    <source>
        <strain evidence="1">CGMCC 1.12754</strain>
    </source>
</reference>
<comment type="caution">
    <text evidence="1">The sequence shown here is derived from an EMBL/GenBank/DDBJ whole genome shotgun (WGS) entry which is preliminary data.</text>
</comment>
<dbReference type="EMBL" id="BMFR01000001">
    <property type="protein sequence ID" value="GGG65932.1"/>
    <property type="molecule type" value="Genomic_DNA"/>
</dbReference>
<reference evidence="1" key="2">
    <citation type="submission" date="2020-09" db="EMBL/GenBank/DDBJ databases">
        <authorList>
            <person name="Sun Q."/>
            <person name="Zhou Y."/>
        </authorList>
    </citation>
    <scope>NUCLEOTIDE SEQUENCE</scope>
    <source>
        <strain evidence="1">CGMCC 1.12754</strain>
    </source>
</reference>
<evidence type="ECO:0000313" key="2">
    <source>
        <dbReference type="Proteomes" id="UP000622860"/>
    </source>
</evidence>
<evidence type="ECO:0000313" key="1">
    <source>
        <dbReference type="EMBL" id="GGG65932.1"/>
    </source>
</evidence>